<dbReference type="InterPro" id="IPR001375">
    <property type="entry name" value="Peptidase_S9_cat"/>
</dbReference>
<evidence type="ECO:0000256" key="2">
    <source>
        <dbReference type="ARBA" id="ARBA00022825"/>
    </source>
</evidence>
<dbReference type="EMBL" id="LVJS01000014">
    <property type="protein sequence ID" value="KZC24987.1"/>
    <property type="molecule type" value="Genomic_DNA"/>
</dbReference>
<proteinExistence type="predicted"/>
<gene>
    <name evidence="5" type="ORF">RHOFW104T7_05615</name>
</gene>
<feature type="chain" id="PRO_5007600072" description="Peptidase S9 prolyl oligopeptidase catalytic domain-containing protein" evidence="3">
    <location>
        <begin position="23"/>
        <end position="678"/>
    </location>
</feature>
<organism evidence="5 6">
    <name type="scientific">Rhodanobacter thiooxydans</name>
    <dbReference type="NCBI Taxonomy" id="416169"/>
    <lineage>
        <taxon>Bacteria</taxon>
        <taxon>Pseudomonadati</taxon>
        <taxon>Pseudomonadota</taxon>
        <taxon>Gammaproteobacteria</taxon>
        <taxon>Lysobacterales</taxon>
        <taxon>Rhodanobacteraceae</taxon>
        <taxon>Rhodanobacter</taxon>
    </lineage>
</organism>
<evidence type="ECO:0000313" key="6">
    <source>
        <dbReference type="Proteomes" id="UP000076131"/>
    </source>
</evidence>
<dbReference type="Gene3D" id="3.40.50.1820">
    <property type="entry name" value="alpha/beta hydrolase"/>
    <property type="match status" value="1"/>
</dbReference>
<dbReference type="eggNOG" id="COG0823">
    <property type="taxonomic scope" value="Bacteria"/>
</dbReference>
<dbReference type="InterPro" id="IPR011659">
    <property type="entry name" value="WD40"/>
</dbReference>
<comment type="caution">
    <text evidence="5">The sequence shown here is derived from an EMBL/GenBank/DDBJ whole genome shotgun (WGS) entry which is preliminary data.</text>
</comment>
<dbReference type="SUPFAM" id="SSF53474">
    <property type="entry name" value="alpha/beta-Hydrolases"/>
    <property type="match status" value="1"/>
</dbReference>
<dbReference type="PANTHER" id="PTHR42776">
    <property type="entry name" value="SERINE PEPTIDASE S9 FAMILY MEMBER"/>
    <property type="match status" value="1"/>
</dbReference>
<evidence type="ECO:0000256" key="3">
    <source>
        <dbReference type="SAM" id="SignalP"/>
    </source>
</evidence>
<accession>A0A154QL24</accession>
<dbReference type="InterPro" id="IPR029058">
    <property type="entry name" value="AB_hydrolase_fold"/>
</dbReference>
<dbReference type="GO" id="GO:0006508">
    <property type="term" value="P:proteolysis"/>
    <property type="evidence" value="ECO:0007669"/>
    <property type="project" value="InterPro"/>
</dbReference>
<sequence>MTRCLPRLALLALAALPLITLAADQTPFTPADISRLAVLADPALSPDGRWLVYTVTTTNAERDQPQSDLWRVGFDGRARTQLTHTPDADESQAQWSGDGRFIAFLSDRKPADGKDDEDAGTQVWTMPADGGEARQVTHLPAGVEEFALSPDGRQLAVIAFAPERPAGAPKPKNQPPIVTDRFQFKDDDSGWLGARHKHLYVVDLASGAATELTPGTHDEQLPAWSPDSRQIAYVTRRGADPDRTLNFDIYVIDARAGATERQLTTFPGSDLDPYWATRPAWSPDGKRIAYLQSGEDHWIYYAPWQLAVIDVASGKASVPAPIDRCFTHPHWSPDGRSIYALVEQAEVTHLARIDVASGKLTELTHGDRFDVDISVSRNGRIAVLGGDDLHPYNLAALDGGHLRPLADHNEWLAGKQLATTETLHFTGADGTALDALLVKPVGYMKGQRYPTIVRVHGGPVYQFSHEFMEDWQVYAANGYAVLAVNPRGSSGRGFDFARAIYANWGHKDMQDVLAGVEHAVELGIADPDRMGIGGWSYGAILTDQIIARDRRFKAAISGAGSGNMYGMYGDDEYAREYELELGTPWANREAYDRASYPFLHADRIATPTLFQCGERDFNVPCIGAEQMYQALRSLGIPTQLVVYPGQHHGLTVPSYLHDRMQRNLAWYDRFLKPAGAGP</sequence>
<name>A0A154QL24_9GAMM</name>
<keyword evidence="6" id="KW-1185">Reference proteome</keyword>
<dbReference type="STRING" id="416169.RHOFW104T7_05615"/>
<dbReference type="Proteomes" id="UP000076131">
    <property type="component" value="Unassembled WGS sequence"/>
</dbReference>
<dbReference type="eggNOG" id="COG1506">
    <property type="taxonomic scope" value="Bacteria"/>
</dbReference>
<keyword evidence="2" id="KW-0645">Protease</keyword>
<dbReference type="GO" id="GO:0004252">
    <property type="term" value="F:serine-type endopeptidase activity"/>
    <property type="evidence" value="ECO:0007669"/>
    <property type="project" value="TreeGrafter"/>
</dbReference>
<feature type="domain" description="Peptidase S9 prolyl oligopeptidase catalytic" evidence="4">
    <location>
        <begin position="467"/>
        <end position="672"/>
    </location>
</feature>
<dbReference type="Pfam" id="PF00326">
    <property type="entry name" value="Peptidase_S9"/>
    <property type="match status" value="1"/>
</dbReference>
<dbReference type="Gene3D" id="2.120.10.30">
    <property type="entry name" value="TolB, C-terminal domain"/>
    <property type="match status" value="2"/>
</dbReference>
<keyword evidence="3" id="KW-0732">Signal</keyword>
<dbReference type="AlphaFoldDB" id="A0A154QL24"/>
<dbReference type="RefSeq" id="WP_008435905.1">
    <property type="nucleotide sequence ID" value="NZ_LVJS01000014.1"/>
</dbReference>
<dbReference type="SUPFAM" id="SSF82171">
    <property type="entry name" value="DPP6 N-terminal domain-like"/>
    <property type="match status" value="1"/>
</dbReference>
<dbReference type="Pfam" id="PF07676">
    <property type="entry name" value="PD40"/>
    <property type="match status" value="4"/>
</dbReference>
<protein>
    <recommendedName>
        <fullName evidence="4">Peptidase S9 prolyl oligopeptidase catalytic domain-containing protein</fullName>
    </recommendedName>
</protein>
<keyword evidence="1" id="KW-0378">Hydrolase</keyword>
<dbReference type="PANTHER" id="PTHR42776:SF27">
    <property type="entry name" value="DIPEPTIDYL PEPTIDASE FAMILY MEMBER 6"/>
    <property type="match status" value="1"/>
</dbReference>
<dbReference type="Gene3D" id="2.120.10.60">
    <property type="entry name" value="Tricorn protease N-terminal domain"/>
    <property type="match status" value="1"/>
</dbReference>
<evidence type="ECO:0000256" key="1">
    <source>
        <dbReference type="ARBA" id="ARBA00022801"/>
    </source>
</evidence>
<evidence type="ECO:0000259" key="4">
    <source>
        <dbReference type="Pfam" id="PF00326"/>
    </source>
</evidence>
<reference evidence="5 6" key="1">
    <citation type="journal article" date="2016" name="MBio">
        <title>Lateral Gene Transfer in a Heavy Metal-Contaminated-Groundwater Microbial Community.</title>
        <authorList>
            <person name="Hemme C.L."/>
            <person name="Green S.J."/>
            <person name="Rishishwar L."/>
            <person name="Prakash O."/>
            <person name="Pettenato A."/>
            <person name="Chakraborty R."/>
            <person name="Deutschbauer A.M."/>
            <person name="Van Nostrand J.D."/>
            <person name="Wu L."/>
            <person name="He Z."/>
            <person name="Jordan I.K."/>
            <person name="Hazen T.C."/>
            <person name="Arkin A.P."/>
            <person name="Kostka J.E."/>
            <person name="Zhou J."/>
        </authorList>
    </citation>
    <scope>NUCLEOTIDE SEQUENCE [LARGE SCALE GENOMIC DNA]</scope>
    <source>
        <strain evidence="5 6">FW104-T7</strain>
    </source>
</reference>
<dbReference type="InterPro" id="IPR011042">
    <property type="entry name" value="6-blade_b-propeller_TolB-like"/>
</dbReference>
<keyword evidence="2" id="KW-0720">Serine protease</keyword>
<evidence type="ECO:0000313" key="5">
    <source>
        <dbReference type="EMBL" id="KZC24987.1"/>
    </source>
</evidence>
<feature type="signal peptide" evidence="3">
    <location>
        <begin position="1"/>
        <end position="22"/>
    </location>
</feature>